<comment type="caution">
    <text evidence="2">The sequence shown here is derived from an EMBL/GenBank/DDBJ whole genome shotgun (WGS) entry which is preliminary data.</text>
</comment>
<feature type="domain" description="Insecticide toxin TcdB middle/N-terminal" evidence="1">
    <location>
        <begin position="566"/>
        <end position="691"/>
    </location>
</feature>
<reference evidence="2" key="1">
    <citation type="journal article" date="2020" name="mSystems">
        <title>Genome- and Community-Level Interaction Insights into Carbon Utilization and Element Cycling Functions of Hydrothermarchaeota in Hydrothermal Sediment.</title>
        <authorList>
            <person name="Zhou Z."/>
            <person name="Liu Y."/>
            <person name="Xu W."/>
            <person name="Pan J."/>
            <person name="Luo Z.H."/>
            <person name="Li M."/>
        </authorList>
    </citation>
    <scope>NUCLEOTIDE SEQUENCE [LARGE SCALE GENOMIC DNA]</scope>
    <source>
        <strain evidence="2">HyVt-458</strain>
    </source>
</reference>
<protein>
    <recommendedName>
        <fullName evidence="1">Insecticide toxin TcdB middle/N-terminal domain-containing protein</fullName>
    </recommendedName>
</protein>
<evidence type="ECO:0000259" key="1">
    <source>
        <dbReference type="Pfam" id="PF12256"/>
    </source>
</evidence>
<evidence type="ECO:0000313" key="2">
    <source>
        <dbReference type="EMBL" id="HEC07837.1"/>
    </source>
</evidence>
<dbReference type="InterPro" id="IPR022045">
    <property type="entry name" value="TcdB_toxin_mid/N"/>
</dbReference>
<feature type="non-terminal residue" evidence="2">
    <location>
        <position position="1341"/>
    </location>
</feature>
<name>A0A831RXE5_9GAMM</name>
<dbReference type="Gene3D" id="2.180.10.10">
    <property type="entry name" value="RHS repeat-associated core"/>
    <property type="match status" value="2"/>
</dbReference>
<dbReference type="InterPro" id="IPR028994">
    <property type="entry name" value="Integrin_alpha_N"/>
</dbReference>
<dbReference type="InterPro" id="IPR006530">
    <property type="entry name" value="YD"/>
</dbReference>
<dbReference type="PANTHER" id="PTHR32305:SF15">
    <property type="entry name" value="PROTEIN RHSA-RELATED"/>
    <property type="match status" value="1"/>
</dbReference>
<accession>A0A831RXE5</accession>
<sequence>MYFEVWTKSGEIMEYGRTQDSQVNTADGKIQRWALNRVIDTAQNYFDVSYFENTALGEHRVSRIDYTGNLRTGAGFHSHIDFVYESRPDPSYGFLAQSRISSTTRLKAIRVREGSAQVRSYQFDYFATGYAAPRSRLAQVRMCMGEDNANDCVPPTLIEWHTPAHPKTDNLFGGPILSPVASIGDSASRDAARVLDFNGDGIADLAYPTRKTNGALVVDIYGRNGGVVKHLTYTEGIPPVENGPWKGAPFIVMDVDGDGDSDILVPQASWQVYYDDGENLWLNWHLDGWKKLSYSGGAIVDSDQEIADTASEDGNSWGCGGIGKIPSNCMPIVMDANGDGLQDLVFPKHASTGSLFSPIQWELKLNKRNAPGQFYSAGSAGLPMFDDKDRLMVIDVNGDGMQDLFSVNNWIYFSNGNSFSGVKVGWNEPKNENVSMVIDINGDGYQDIVWFNKGTVYYRLNWGGTRTFPGRAGFSTNVRAAEIYKKSDGSILKLVTAPGKSRDDAQSANPIDWDKDGVTDILLAHKEGAQRTWWVLLTRFNTAGVPYFEAINTGILTGSAYKHHPQVADFDGDGFEDLIYGNNYRWELRRRIKIRSDLVRRITAGRGRFDDVIEIDYRPLTDSGMHKLYSNFRAAQQGYRYIQAPMYVVSGTRRDNGIGGYHVQNFRYEGARVSLRGRGFQGFAKQVTTDVTAGLIEIQLFKQDFPFTGSLAEKEVKRSADGRRLSLMRRPVFNKGGGSIRAKFYSPWVPKTYDYSYDLQSGSLVSYKTTELGARDVAGNFGLHTITTHDVLRGGKTHIKTTQSEYDNNATYWLFGRLKQSTVTHSGTAYPVGQSIKRKSSFSYFMDPVGEDEERPTGFLKCEVIEPDNGQYKQTTCHEYDDYGNERQTVVSGYLVDPRQTDTPYDAQGRFPLKTINALGHEEQYTYNSRFGFRTSLKGPNDLITTWIPDALGRMKQEIRADGTSTTVIRQWDTPGCPAIAVYRVDTITSGQPRQYQCMDKKNRVVREAVEGFSPDQWKKKDTEYDALGRVTRVSRPFFNQATYWTTTSYDILNRPTEVSSPVNGTTTYEYSVSHTPSHRGQRVTTTTEVTYQTDHGPVRAPDQVNIVISNALGQKLAVRDALGNWMNFTYDATGNRTGITDAHGNHTTIAYTLRGDKLSQDDPDMGYWSYAYNGLGELIRQTDAKGQTLVMSYDALGRLRERYVEGNRANTLETWEWDNLERGKSLGKLTGESSRHYQRAYFYDDLGRRNRTDTYIDKTLDGDILDNHGASYSESLTFDSYGRIARRLYAGGQMSLDYHYNGQGYLAYVEDAATGAVYWYGRQTNADGAFTEEVIGDLDV</sequence>
<dbReference type="Pfam" id="PF05593">
    <property type="entry name" value="RHS_repeat"/>
    <property type="match status" value="1"/>
</dbReference>
<dbReference type="Proteomes" id="UP000886339">
    <property type="component" value="Unassembled WGS sequence"/>
</dbReference>
<dbReference type="InterPro" id="IPR031325">
    <property type="entry name" value="RHS_repeat"/>
</dbReference>
<proteinExistence type="predicted"/>
<dbReference type="SUPFAM" id="SSF69318">
    <property type="entry name" value="Integrin alpha N-terminal domain"/>
    <property type="match status" value="2"/>
</dbReference>
<gene>
    <name evidence="2" type="ORF">ENJ12_13355</name>
</gene>
<dbReference type="PANTHER" id="PTHR32305">
    <property type="match status" value="1"/>
</dbReference>
<dbReference type="InterPro" id="IPR050708">
    <property type="entry name" value="T6SS_VgrG/RHS"/>
</dbReference>
<dbReference type="EMBL" id="DRLF01000460">
    <property type="protein sequence ID" value="HEC07837.1"/>
    <property type="molecule type" value="Genomic_DNA"/>
</dbReference>
<dbReference type="Pfam" id="PF12256">
    <property type="entry name" value="TcdB_toxin_midN"/>
    <property type="match status" value="1"/>
</dbReference>
<dbReference type="NCBIfam" id="TIGR01643">
    <property type="entry name" value="YD_repeat_2x"/>
    <property type="match status" value="3"/>
</dbReference>
<organism evidence="2">
    <name type="scientific">Thiolapillus brandeum</name>
    <dbReference type="NCBI Taxonomy" id="1076588"/>
    <lineage>
        <taxon>Bacteria</taxon>
        <taxon>Pseudomonadati</taxon>
        <taxon>Pseudomonadota</taxon>
        <taxon>Gammaproteobacteria</taxon>
        <taxon>Chromatiales</taxon>
        <taxon>Sedimenticolaceae</taxon>
        <taxon>Thiolapillus</taxon>
    </lineage>
</organism>